<dbReference type="SUPFAM" id="SSF52091">
    <property type="entry name" value="SpoIIaa-like"/>
    <property type="match status" value="1"/>
</dbReference>
<reference evidence="2 3" key="1">
    <citation type="submission" date="2018-11" db="EMBL/GenBank/DDBJ databases">
        <title>Genome sequence and assembly of Colletotrichum sidae.</title>
        <authorList>
            <person name="Gan P."/>
            <person name="Shirasu K."/>
        </authorList>
    </citation>
    <scope>NUCLEOTIDE SEQUENCE [LARGE SCALE GENOMIC DNA]</scope>
    <source>
        <strain evidence="2 3">CBS 518.97</strain>
    </source>
</reference>
<gene>
    <name evidence="2" type="ORF">C8034_v003346</name>
</gene>
<dbReference type="InterPro" id="IPR036513">
    <property type="entry name" value="STAS_dom_sf"/>
</dbReference>
<protein>
    <recommendedName>
        <fullName evidence="1">STAS domain-containing protein</fullName>
    </recommendedName>
</protein>
<proteinExistence type="predicted"/>
<dbReference type="InterPro" id="IPR002645">
    <property type="entry name" value="STAS_dom"/>
</dbReference>
<dbReference type="Pfam" id="PF01740">
    <property type="entry name" value="STAS"/>
    <property type="match status" value="1"/>
</dbReference>
<dbReference type="EMBL" id="QAPF01000158">
    <property type="protein sequence ID" value="TEA14571.1"/>
    <property type="molecule type" value="Genomic_DNA"/>
</dbReference>
<dbReference type="PANTHER" id="PTHR11814">
    <property type="entry name" value="SULFATE TRANSPORTER"/>
    <property type="match status" value="1"/>
</dbReference>
<sequence length="150" mass="16477">MGIAFAVIFSIGYTLVSSVFSKVKTSDLLPYEKVIEDAILVSFTDPIFFPNAGRVKKAVLESVKVKSWSVASTRRIKKLRGRGKVAPLTGKLAVVVWDMTRVPFVDVTGVQALAELREEVTQHFGQQIVLRLPGMNGKGRRQFARGLEGG</sequence>
<dbReference type="AlphaFoldDB" id="A0A4R8TBE8"/>
<dbReference type="Proteomes" id="UP000295604">
    <property type="component" value="Unassembled WGS sequence"/>
</dbReference>
<dbReference type="InterPro" id="IPR001902">
    <property type="entry name" value="SLC26A/SulP_fam"/>
</dbReference>
<dbReference type="GO" id="GO:0055085">
    <property type="term" value="P:transmembrane transport"/>
    <property type="evidence" value="ECO:0007669"/>
    <property type="project" value="InterPro"/>
</dbReference>
<name>A0A4R8TBE8_9PEZI</name>
<dbReference type="CDD" id="cd07042">
    <property type="entry name" value="STAS_SulP_like_sulfate_transporter"/>
    <property type="match status" value="1"/>
</dbReference>
<organism evidence="2 3">
    <name type="scientific">Colletotrichum sidae</name>
    <dbReference type="NCBI Taxonomy" id="1347389"/>
    <lineage>
        <taxon>Eukaryota</taxon>
        <taxon>Fungi</taxon>
        <taxon>Dikarya</taxon>
        <taxon>Ascomycota</taxon>
        <taxon>Pezizomycotina</taxon>
        <taxon>Sordariomycetes</taxon>
        <taxon>Hypocreomycetidae</taxon>
        <taxon>Glomerellales</taxon>
        <taxon>Glomerellaceae</taxon>
        <taxon>Colletotrichum</taxon>
        <taxon>Colletotrichum orbiculare species complex</taxon>
    </lineage>
</organism>
<keyword evidence="3" id="KW-1185">Reference proteome</keyword>
<feature type="domain" description="STAS" evidence="1">
    <location>
        <begin position="28"/>
        <end position="130"/>
    </location>
</feature>
<dbReference type="Gene3D" id="3.30.750.24">
    <property type="entry name" value="STAS domain"/>
    <property type="match status" value="1"/>
</dbReference>
<comment type="caution">
    <text evidence="2">The sequence shown here is derived from an EMBL/GenBank/DDBJ whole genome shotgun (WGS) entry which is preliminary data.</text>
</comment>
<dbReference type="GO" id="GO:0016020">
    <property type="term" value="C:membrane"/>
    <property type="evidence" value="ECO:0007669"/>
    <property type="project" value="InterPro"/>
</dbReference>
<evidence type="ECO:0000313" key="3">
    <source>
        <dbReference type="Proteomes" id="UP000295604"/>
    </source>
</evidence>
<evidence type="ECO:0000313" key="2">
    <source>
        <dbReference type="EMBL" id="TEA14571.1"/>
    </source>
</evidence>
<evidence type="ECO:0000259" key="1">
    <source>
        <dbReference type="PROSITE" id="PS50801"/>
    </source>
</evidence>
<accession>A0A4R8TBE8</accession>
<dbReference type="PROSITE" id="PS50801">
    <property type="entry name" value="STAS"/>
    <property type="match status" value="1"/>
</dbReference>